<gene>
    <name evidence="5" type="ORF">DB32_006437</name>
</gene>
<dbReference type="Pfam" id="PF00932">
    <property type="entry name" value="LTD"/>
    <property type="match status" value="1"/>
</dbReference>
<evidence type="ECO:0000256" key="3">
    <source>
        <dbReference type="SAM" id="SignalP"/>
    </source>
</evidence>
<evidence type="ECO:0000313" key="5">
    <source>
        <dbReference type="EMBL" id="AKF09288.1"/>
    </source>
</evidence>
<reference evidence="5 6" key="1">
    <citation type="submission" date="2015-03" db="EMBL/GenBank/DDBJ databases">
        <title>Genome assembly of Sandaracinus amylolyticus DSM 53668.</title>
        <authorList>
            <person name="Sharma G."/>
            <person name="Subramanian S."/>
        </authorList>
    </citation>
    <scope>NUCLEOTIDE SEQUENCE [LARGE SCALE GENOMIC DNA]</scope>
    <source>
        <strain evidence="5 6">DSM 53668</strain>
    </source>
</reference>
<dbReference type="PROSITE" id="PS51257">
    <property type="entry name" value="PROKAR_LIPOPROTEIN"/>
    <property type="match status" value="1"/>
</dbReference>
<dbReference type="Gene3D" id="2.60.40.1220">
    <property type="match status" value="1"/>
</dbReference>
<evidence type="ECO:0000256" key="1">
    <source>
        <dbReference type="ARBA" id="ARBA00022729"/>
    </source>
</evidence>
<evidence type="ECO:0000259" key="4">
    <source>
        <dbReference type="PROSITE" id="PS51841"/>
    </source>
</evidence>
<dbReference type="InterPro" id="IPR001322">
    <property type="entry name" value="Lamin_tail_dom"/>
</dbReference>
<dbReference type="Proteomes" id="UP000034883">
    <property type="component" value="Chromosome"/>
</dbReference>
<feature type="compositionally biased region" description="Acidic residues" evidence="2">
    <location>
        <begin position="61"/>
        <end position="77"/>
    </location>
</feature>
<dbReference type="InterPro" id="IPR036415">
    <property type="entry name" value="Lamin_tail_dom_sf"/>
</dbReference>
<feature type="compositionally biased region" description="Basic and acidic residues" evidence="2">
    <location>
        <begin position="32"/>
        <end position="45"/>
    </location>
</feature>
<feature type="signal peptide" evidence="3">
    <location>
        <begin position="1"/>
        <end position="23"/>
    </location>
</feature>
<dbReference type="PROSITE" id="PS51841">
    <property type="entry name" value="LTD"/>
    <property type="match status" value="1"/>
</dbReference>
<protein>
    <submittedName>
        <fullName evidence="5">Hemagglutinin protein</fullName>
    </submittedName>
</protein>
<dbReference type="PANTHER" id="PTHR37397">
    <property type="entry name" value="SI:CH211-183D21.1"/>
    <property type="match status" value="1"/>
</dbReference>
<dbReference type="AlphaFoldDB" id="A0A0F6YL04"/>
<dbReference type="PANTHER" id="PTHR37397:SF1">
    <property type="entry name" value="LTD DOMAIN-CONTAINING PROTEIN"/>
    <property type="match status" value="1"/>
</dbReference>
<sequence>MKSTWIRAALVVAALTTTLVACGDDDGGGDVDGGRADAGRSDAGRTDSGTTPTDDAGLDAGGEDAGDVDGGDVDGGEGDAGSDGGGSDAGDTDAGMADGGVVLSDPAATSAQIGAVRAAAGTGLSLAIEEAVVTYLKPTVATDPTGFFVQAQQTGPAIFVAVDPTTLSPAPEVGDVVSFTATSITPAAESQGRRQVATISGWSVDASGFDVPSLVQDVSSATDLVSALDDYESELVRLNGTVAANPAFSGAGHEAAQIDTAGVSDDADLRLRLPATLADELDLVDTCDFTATGPMWRFNDVAQPSVYRDTEIVVSGCPAPTVVGAIAASVTEVIVTFDRNIDPASVTAVATQFTFTGGVTASAATVMDREVTVTTSALTPGMTYTVTVSGVEDLSGTAIGSADNTATFMLTAPCALATHLVINEVDYDNVGTDNAEYVELYNPTASDVALSSYAVVFVNGSNDLEYRRVMLNGTIPAGGFVVVGPTGLTIAAGARLIAVADPLVDIVQNGAPDAVVLLDTSSNTIADAIAYEGANPMMSLMGDATPRTVAEAAVSPAGADSNTDPLTLQRITDGCDRDTPLVDWEFAPTLSPGATNP</sequence>
<feature type="domain" description="LTD" evidence="4">
    <location>
        <begin position="404"/>
        <end position="533"/>
    </location>
</feature>
<dbReference type="EMBL" id="CP011125">
    <property type="protein sequence ID" value="AKF09288.1"/>
    <property type="molecule type" value="Genomic_DNA"/>
</dbReference>
<proteinExistence type="predicted"/>
<dbReference type="SUPFAM" id="SSF74853">
    <property type="entry name" value="Lamin A/C globular tail domain"/>
    <property type="match status" value="1"/>
</dbReference>
<dbReference type="STRING" id="927083.DB32_006437"/>
<evidence type="ECO:0000256" key="2">
    <source>
        <dbReference type="SAM" id="MobiDB-lite"/>
    </source>
</evidence>
<organism evidence="5 6">
    <name type="scientific">Sandaracinus amylolyticus</name>
    <dbReference type="NCBI Taxonomy" id="927083"/>
    <lineage>
        <taxon>Bacteria</taxon>
        <taxon>Pseudomonadati</taxon>
        <taxon>Myxococcota</taxon>
        <taxon>Polyangia</taxon>
        <taxon>Polyangiales</taxon>
        <taxon>Sandaracinaceae</taxon>
        <taxon>Sandaracinus</taxon>
    </lineage>
</organism>
<accession>A0A0F6YL04</accession>
<feature type="compositionally biased region" description="Gly residues" evidence="2">
    <location>
        <begin position="78"/>
        <end position="88"/>
    </location>
</feature>
<dbReference type="InterPro" id="IPR032812">
    <property type="entry name" value="SbsA_Ig"/>
</dbReference>
<name>A0A0F6YL04_9BACT</name>
<dbReference type="KEGG" id="samy:DB32_006437"/>
<feature type="region of interest" description="Disordered" evidence="2">
    <location>
        <begin position="22"/>
        <end position="101"/>
    </location>
</feature>
<feature type="chain" id="PRO_5002512516" evidence="3">
    <location>
        <begin position="24"/>
        <end position="597"/>
    </location>
</feature>
<evidence type="ECO:0000313" key="6">
    <source>
        <dbReference type="Proteomes" id="UP000034883"/>
    </source>
</evidence>
<keyword evidence="1 3" id="KW-0732">Signal</keyword>
<keyword evidence="6" id="KW-1185">Reference proteome</keyword>
<dbReference type="Pfam" id="PF13205">
    <property type="entry name" value="Big_5"/>
    <property type="match status" value="1"/>
</dbReference>
<dbReference type="InterPro" id="IPR014755">
    <property type="entry name" value="Cu-Rt/internalin_Ig-like"/>
</dbReference>